<dbReference type="PROSITE" id="PS51257">
    <property type="entry name" value="PROKAR_LIPOPROTEIN"/>
    <property type="match status" value="1"/>
</dbReference>
<dbReference type="PANTHER" id="PTHR30024">
    <property type="entry name" value="ALIPHATIC SULFONATES-BINDING PROTEIN-RELATED"/>
    <property type="match status" value="1"/>
</dbReference>
<dbReference type="SUPFAM" id="SSF53850">
    <property type="entry name" value="Periplasmic binding protein-like II"/>
    <property type="match status" value="1"/>
</dbReference>
<sequence length="335" mass="35209">MKSQQASGRIGGGWSKRIVAGVSATVLALAMAACGDSDEGGESAAAPTLRFAIKENFAYLPIYVMIDEGILEKHIPGAKLEYIGVNSSVDAANGVVSGQVDATIAGTTSFLTAWANNVPWKIASGSSTAQIRLIAKKGRYASLKDIKPGDRIAYPSPGSIQEIVLAMAAKQQVGNAQAFKAQLQPLGEPDASNALRNDGVSLDFTQSPFSDKLLEDPGYEVVLDSKDVVGDTALGVFVLSDKFGKDDPSLRDKLTKAFAEALDLITKSPDKAAQVALNRKIGTSVDANKASIAANTYTTALGGAENLAAFMYQEGFIKREAKPSDFIDQTLAGTR</sequence>
<comment type="caution">
    <text evidence="2">The sequence shown here is derived from an EMBL/GenBank/DDBJ whole genome shotgun (WGS) entry which is preliminary data.</text>
</comment>
<evidence type="ECO:0000313" key="3">
    <source>
        <dbReference type="Proteomes" id="UP001500655"/>
    </source>
</evidence>
<reference evidence="2 3" key="1">
    <citation type="journal article" date="2019" name="Int. J. Syst. Evol. Microbiol.">
        <title>The Global Catalogue of Microorganisms (GCM) 10K type strain sequencing project: providing services to taxonomists for standard genome sequencing and annotation.</title>
        <authorList>
            <consortium name="The Broad Institute Genomics Platform"/>
            <consortium name="The Broad Institute Genome Sequencing Center for Infectious Disease"/>
            <person name="Wu L."/>
            <person name="Ma J."/>
        </authorList>
    </citation>
    <scope>NUCLEOTIDE SEQUENCE [LARGE SCALE GENOMIC DNA]</scope>
    <source>
        <strain evidence="2 3">JCM 13249</strain>
    </source>
</reference>
<protein>
    <submittedName>
        <fullName evidence="2">ABC transporter substrate-binding protein</fullName>
    </submittedName>
</protein>
<dbReference type="Pfam" id="PF09084">
    <property type="entry name" value="NMT1"/>
    <property type="match status" value="1"/>
</dbReference>
<dbReference type="Gene3D" id="3.40.190.10">
    <property type="entry name" value="Periplasmic binding protein-like II"/>
    <property type="match status" value="2"/>
</dbReference>
<proteinExistence type="predicted"/>
<name>A0ABN2JW06_9ACTN</name>
<accession>A0ABN2JW06</accession>
<gene>
    <name evidence="2" type="ORF">GCM10009681_08680</name>
</gene>
<keyword evidence="3" id="KW-1185">Reference proteome</keyword>
<dbReference type="EMBL" id="BAAALS010000003">
    <property type="protein sequence ID" value="GAA1740068.1"/>
    <property type="molecule type" value="Genomic_DNA"/>
</dbReference>
<evidence type="ECO:0000313" key="2">
    <source>
        <dbReference type="EMBL" id="GAA1740068.1"/>
    </source>
</evidence>
<evidence type="ECO:0000259" key="1">
    <source>
        <dbReference type="Pfam" id="PF09084"/>
    </source>
</evidence>
<feature type="domain" description="SsuA/THI5-like" evidence="1">
    <location>
        <begin position="61"/>
        <end position="272"/>
    </location>
</feature>
<organism evidence="2 3">
    <name type="scientific">Luedemannella helvata</name>
    <dbReference type="NCBI Taxonomy" id="349315"/>
    <lineage>
        <taxon>Bacteria</taxon>
        <taxon>Bacillati</taxon>
        <taxon>Actinomycetota</taxon>
        <taxon>Actinomycetes</taxon>
        <taxon>Micromonosporales</taxon>
        <taxon>Micromonosporaceae</taxon>
        <taxon>Luedemannella</taxon>
    </lineage>
</organism>
<dbReference type="Proteomes" id="UP001500655">
    <property type="component" value="Unassembled WGS sequence"/>
</dbReference>
<dbReference type="PANTHER" id="PTHR30024:SF2">
    <property type="entry name" value="ABC TRANSPORTER SUBSTRATE-BINDING PROTEIN"/>
    <property type="match status" value="1"/>
</dbReference>
<dbReference type="InterPro" id="IPR015168">
    <property type="entry name" value="SsuA/THI5"/>
</dbReference>